<keyword evidence="1" id="KW-0472">Membrane</keyword>
<feature type="transmembrane region" description="Helical" evidence="1">
    <location>
        <begin position="101"/>
        <end position="121"/>
    </location>
</feature>
<reference evidence="3 5" key="2">
    <citation type="submission" date="2018-07" db="EMBL/GenBank/DDBJ databases">
        <title>Draft Genome Assemblies for Five Robust Yarrowia lipolytica Strains Exhibiting High Lipid Production and Pentose Sugar Utilization and Sugar Alcohol Secretion from Undetoxified Lignocellulosic Biomass Hydrolysates.</title>
        <authorList>
            <consortium name="DOE Joint Genome Institute"/>
            <person name="Walker C."/>
            <person name="Ryu S."/>
            <person name="Na H."/>
            <person name="Zane M."/>
            <person name="LaButti K."/>
            <person name="Lipzen A."/>
            <person name="Haridas S."/>
            <person name="Barry K."/>
            <person name="Grigoriev I.V."/>
            <person name="Quarterman J."/>
            <person name="Slininger P."/>
            <person name="Dien B."/>
            <person name="Trinh C.T."/>
        </authorList>
    </citation>
    <scope>NUCLEOTIDE SEQUENCE [LARGE SCALE GENOMIC DNA]</scope>
    <source>
        <strain evidence="3 5">YB392</strain>
    </source>
</reference>
<dbReference type="VEuPathDB" id="FungiDB:YALI0_F19492g"/>
<dbReference type="EMBL" id="KZ859015">
    <property type="protein sequence ID" value="RDW24926.1"/>
    <property type="molecule type" value="Genomic_DNA"/>
</dbReference>
<evidence type="ECO:0000313" key="4">
    <source>
        <dbReference type="Proteomes" id="UP000182444"/>
    </source>
</evidence>
<protein>
    <submittedName>
        <fullName evidence="2">Uncharacterized protein</fullName>
    </submittedName>
</protein>
<reference evidence="2 4" key="1">
    <citation type="journal article" date="2016" name="PLoS ONE">
        <title>Sequence Assembly of Yarrowia lipolytica Strain W29/CLIB89 Shows Transposable Element Diversity.</title>
        <authorList>
            <person name="Magnan C."/>
            <person name="Yu J."/>
            <person name="Chang I."/>
            <person name="Jahn E."/>
            <person name="Kanomata Y."/>
            <person name="Wu J."/>
            <person name="Zeller M."/>
            <person name="Oakes M."/>
            <person name="Baldi P."/>
            <person name="Sandmeyer S."/>
        </authorList>
    </citation>
    <scope>NUCLEOTIDE SEQUENCE [LARGE SCALE GENOMIC DNA]</scope>
    <source>
        <strain evidence="2">CLIB89</strain>
        <strain evidence="4">CLIB89(W29)</strain>
    </source>
</reference>
<evidence type="ECO:0000313" key="5">
    <source>
        <dbReference type="Proteomes" id="UP000256601"/>
    </source>
</evidence>
<sequence length="169" mass="20100">MPDDHRESGHDHPVEVEDLQRHYQIKLIKLHPIENAIFIAKFFIVGLYFYYTFKIDYQYYVASYGWELAAPIGALALEWITYPVAFVLQYTQETGRQKYQYIRLAASVVAWIIRFTFYGRYEVRREVFIVVAVAISSIILWFAKWRVALHQRAIQRSFNRAVDVDPEQQ</sequence>
<accession>A0A1D8NP67</accession>
<evidence type="ECO:0000313" key="3">
    <source>
        <dbReference type="EMBL" id="RDW24926.1"/>
    </source>
</evidence>
<feature type="transmembrane region" description="Helical" evidence="1">
    <location>
        <begin position="127"/>
        <end position="147"/>
    </location>
</feature>
<organism evidence="2 4">
    <name type="scientific">Yarrowia lipolytica</name>
    <name type="common">Candida lipolytica</name>
    <dbReference type="NCBI Taxonomy" id="4952"/>
    <lineage>
        <taxon>Eukaryota</taxon>
        <taxon>Fungi</taxon>
        <taxon>Dikarya</taxon>
        <taxon>Ascomycota</taxon>
        <taxon>Saccharomycotina</taxon>
        <taxon>Dipodascomycetes</taxon>
        <taxon>Dipodascales</taxon>
        <taxon>Dipodascales incertae sedis</taxon>
        <taxon>Yarrowia</taxon>
    </lineage>
</organism>
<dbReference type="VEuPathDB" id="FungiDB:YALI1_F25941g"/>
<evidence type="ECO:0000256" key="1">
    <source>
        <dbReference type="SAM" id="Phobius"/>
    </source>
</evidence>
<name>A0A1D8NP67_YARLL</name>
<dbReference type="Proteomes" id="UP000256601">
    <property type="component" value="Unassembled WGS sequence"/>
</dbReference>
<dbReference type="Proteomes" id="UP000182444">
    <property type="component" value="Chromosome 1F"/>
</dbReference>
<dbReference type="AlphaFoldDB" id="A0A1D8NP67"/>
<dbReference type="EMBL" id="CP017558">
    <property type="protein sequence ID" value="AOW07427.1"/>
    <property type="molecule type" value="Genomic_DNA"/>
</dbReference>
<keyword evidence="1" id="KW-1133">Transmembrane helix</keyword>
<feature type="transmembrane region" description="Helical" evidence="1">
    <location>
        <begin position="68"/>
        <end position="89"/>
    </location>
</feature>
<dbReference type="KEGG" id="yli:2907674"/>
<proteinExistence type="predicted"/>
<gene>
    <name evidence="3" type="ORF">B0I71DRAFT_133450</name>
    <name evidence="2" type="ORF">YALI1_F25941g</name>
</gene>
<keyword evidence="1" id="KW-0812">Transmembrane</keyword>
<dbReference type="GeneID" id="2907674"/>
<feature type="transmembrane region" description="Helical" evidence="1">
    <location>
        <begin position="36"/>
        <end position="53"/>
    </location>
</feature>
<dbReference type="OrthoDB" id="4089505at2759"/>
<evidence type="ECO:0000313" key="2">
    <source>
        <dbReference type="EMBL" id="AOW07427.1"/>
    </source>
</evidence>
<dbReference type="RefSeq" id="XP_505623.1">
    <property type="nucleotide sequence ID" value="XM_505623.1"/>
</dbReference>